<dbReference type="Proteomes" id="UP000000226">
    <property type="component" value="Chromosome 4"/>
</dbReference>
<reference evidence="2" key="1">
    <citation type="journal article" date="2014" name="Nat. Genet.">
        <title>A reference genome for common bean and genome-wide analysis of dual domestications.</title>
        <authorList>
            <person name="Schmutz J."/>
            <person name="McClean P.E."/>
            <person name="Mamidi S."/>
            <person name="Wu G.A."/>
            <person name="Cannon S.B."/>
            <person name="Grimwood J."/>
            <person name="Jenkins J."/>
            <person name="Shu S."/>
            <person name="Song Q."/>
            <person name="Chavarro C."/>
            <person name="Torres-Torres M."/>
            <person name="Geffroy V."/>
            <person name="Moghaddam S.M."/>
            <person name="Gao D."/>
            <person name="Abernathy B."/>
            <person name="Barry K."/>
            <person name="Blair M."/>
            <person name="Brick M.A."/>
            <person name="Chovatia M."/>
            <person name="Gepts P."/>
            <person name="Goodstein D.M."/>
            <person name="Gonzales M."/>
            <person name="Hellsten U."/>
            <person name="Hyten D.L."/>
            <person name="Jia G."/>
            <person name="Kelly J.D."/>
            <person name="Kudrna D."/>
            <person name="Lee R."/>
            <person name="Richard M.M."/>
            <person name="Miklas P.N."/>
            <person name="Osorno J.M."/>
            <person name="Rodrigues J."/>
            <person name="Thareau V."/>
            <person name="Urrea C.A."/>
            <person name="Wang M."/>
            <person name="Yu Y."/>
            <person name="Zhang M."/>
            <person name="Wing R.A."/>
            <person name="Cregan P.B."/>
            <person name="Rokhsar D.S."/>
            <person name="Jackson S.A."/>
        </authorList>
    </citation>
    <scope>NUCLEOTIDE SEQUENCE [LARGE SCALE GENOMIC DNA]</scope>
    <source>
        <strain evidence="2">cv. G19833</strain>
    </source>
</reference>
<protein>
    <submittedName>
        <fullName evidence="1">Uncharacterized protein</fullName>
    </submittedName>
</protein>
<accession>V7C2Y9</accession>
<gene>
    <name evidence="1" type="ORF">PHAVU_004G064000g</name>
</gene>
<evidence type="ECO:0000313" key="2">
    <source>
        <dbReference type="Proteomes" id="UP000000226"/>
    </source>
</evidence>
<sequence length="79" mass="9215">MIYESIKMICFPFYYCQGMFATTGNKFSKPMSLSFSGSETVRRRKVYRYLHWLTSRHFPTISKTSMVTSTKLKHATITG</sequence>
<proteinExistence type="predicted"/>
<dbReference type="EMBL" id="CM002291">
    <property type="protein sequence ID" value="ESW23635.1"/>
    <property type="molecule type" value="Genomic_DNA"/>
</dbReference>
<name>V7C2Y9_PHAVU</name>
<dbReference type="AlphaFoldDB" id="V7C2Y9"/>
<dbReference type="Gramene" id="ESW23635">
    <property type="protein sequence ID" value="ESW23635"/>
    <property type="gene ID" value="PHAVU_004G064000g"/>
</dbReference>
<organism evidence="1 2">
    <name type="scientific">Phaseolus vulgaris</name>
    <name type="common">Kidney bean</name>
    <name type="synonym">French bean</name>
    <dbReference type="NCBI Taxonomy" id="3885"/>
    <lineage>
        <taxon>Eukaryota</taxon>
        <taxon>Viridiplantae</taxon>
        <taxon>Streptophyta</taxon>
        <taxon>Embryophyta</taxon>
        <taxon>Tracheophyta</taxon>
        <taxon>Spermatophyta</taxon>
        <taxon>Magnoliopsida</taxon>
        <taxon>eudicotyledons</taxon>
        <taxon>Gunneridae</taxon>
        <taxon>Pentapetalae</taxon>
        <taxon>rosids</taxon>
        <taxon>fabids</taxon>
        <taxon>Fabales</taxon>
        <taxon>Fabaceae</taxon>
        <taxon>Papilionoideae</taxon>
        <taxon>50 kb inversion clade</taxon>
        <taxon>NPAAA clade</taxon>
        <taxon>indigoferoid/millettioid clade</taxon>
        <taxon>Phaseoleae</taxon>
        <taxon>Phaseolus</taxon>
    </lineage>
</organism>
<keyword evidence="2" id="KW-1185">Reference proteome</keyword>
<evidence type="ECO:0000313" key="1">
    <source>
        <dbReference type="EMBL" id="ESW23635.1"/>
    </source>
</evidence>